<feature type="region of interest" description="Disordered" evidence="1">
    <location>
        <begin position="280"/>
        <end position="336"/>
    </location>
</feature>
<reference evidence="2" key="1">
    <citation type="journal article" date="2019" name="Sci. Rep.">
        <title>Draft genome of Tanacetum cinerariifolium, the natural source of mosquito coil.</title>
        <authorList>
            <person name="Yamashiro T."/>
            <person name="Shiraishi A."/>
            <person name="Satake H."/>
            <person name="Nakayama K."/>
        </authorList>
    </citation>
    <scope>NUCLEOTIDE SEQUENCE</scope>
</reference>
<evidence type="ECO:0008006" key="3">
    <source>
        <dbReference type="Google" id="ProtNLM"/>
    </source>
</evidence>
<feature type="compositionally biased region" description="Low complexity" evidence="1">
    <location>
        <begin position="164"/>
        <end position="180"/>
    </location>
</feature>
<protein>
    <recommendedName>
        <fullName evidence="3">Histone deacetylase 14</fullName>
    </recommendedName>
</protein>
<feature type="compositionally biased region" description="Basic and acidic residues" evidence="1">
    <location>
        <begin position="193"/>
        <end position="209"/>
    </location>
</feature>
<feature type="region of interest" description="Disordered" evidence="1">
    <location>
        <begin position="130"/>
        <end position="234"/>
    </location>
</feature>
<feature type="compositionally biased region" description="Basic residues" evidence="1">
    <location>
        <begin position="149"/>
        <end position="163"/>
    </location>
</feature>
<accession>A0A6L2LEW1</accession>
<feature type="compositionally biased region" description="Pro residues" evidence="1">
    <location>
        <begin position="181"/>
        <end position="191"/>
    </location>
</feature>
<feature type="compositionally biased region" description="Polar residues" evidence="1">
    <location>
        <begin position="454"/>
        <end position="467"/>
    </location>
</feature>
<sequence>MCFDSSTGLYSCQLDEQWFNLHKDILRDALDITPTNDNNPFGAPSSTMKSHLVHDQRVPYRKNLSMASCGKKKSSHLLISSVRFVGKDGREKSGMLIPDALLTDAIKRSPYYSEYLEHVAEYQRYLDEEHNKAEEEEAVTESPNATKVSKTKAAKKTKPKAPKAPKVTSPADNKTPKPTSSQPPKPTPAPIEPSKKDQGNKHKLVKEASDTPSHAKRSKAGKVTKKRMPKSPLHLVDEFFDEGKREIVDEQAAHDLLTLQTLKKKRPANQFVYQRRTLMTTEPSGHAESPSLDEEVPEINAGDQDKGQARPNPGEQDEDQAGSNLGDAAESQPQSSHVFHARPNLKHMDLEATDALTQQNPKQMDEEFTITAYRNVQENLKLLIKDQFLVEKPQEKEPKKTNIESEVQSMVTIPIHQDTSSVPPMTTLVIDIVVSQPVSTTPPPPPSLACASEASGTSGASRSSQFPLTPPPPSTAGQESSPTDSMMNDDFIPDELWKPLPEEERLVTPELAWIIPSSNVSDRENNWASALVSTYEPSAKTSLLVKICDMTTFLSWPTLLISKMKAVCYLDFALDLLVLEQLWIGDVFTYDISAKYGISHWWFNRQKFYIDRHDSSSRQKEVRTHMRILSVVSIKVYSRYGYDYLSEIVLRIVDFQEHTIAEKDFKNLYPSDFEDLNLLLLQGHLDHLPGFNKLFPVDNNERKIMRFNEIYKFGDGTLTRILDALDYRVKEFKVKRLNPDLEYLRYGNKGSRPTLLISKMKAVCYLDFALDLLVLEQLWIGDVFTYDISAKYGISHWWFNRQKFYIDRHDSSSRQKEVRTHMRILSVVSIKVYSRYGYDYLSEIVLRIVDFQEHTIAEKDFKNLYPSDFEDLNLLLLQGHLNHLPGFNKRMLSTAVKLWTQNLVTRQRVEDF</sequence>
<dbReference type="AlphaFoldDB" id="A0A6L2LEW1"/>
<feature type="compositionally biased region" description="Polar residues" evidence="1">
    <location>
        <begin position="475"/>
        <end position="486"/>
    </location>
</feature>
<gene>
    <name evidence="2" type="ORF">Tci_031425</name>
</gene>
<feature type="region of interest" description="Disordered" evidence="1">
    <location>
        <begin position="437"/>
        <end position="493"/>
    </location>
</feature>
<comment type="caution">
    <text evidence="2">The sequence shown here is derived from an EMBL/GenBank/DDBJ whole genome shotgun (WGS) entry which is preliminary data.</text>
</comment>
<evidence type="ECO:0000313" key="2">
    <source>
        <dbReference type="EMBL" id="GEU59447.1"/>
    </source>
</evidence>
<evidence type="ECO:0000256" key="1">
    <source>
        <dbReference type="SAM" id="MobiDB-lite"/>
    </source>
</evidence>
<dbReference type="EMBL" id="BKCJ010004173">
    <property type="protein sequence ID" value="GEU59447.1"/>
    <property type="molecule type" value="Genomic_DNA"/>
</dbReference>
<name>A0A6L2LEW1_TANCI</name>
<feature type="compositionally biased region" description="Basic residues" evidence="1">
    <location>
        <begin position="214"/>
        <end position="229"/>
    </location>
</feature>
<organism evidence="2">
    <name type="scientific">Tanacetum cinerariifolium</name>
    <name type="common">Dalmatian daisy</name>
    <name type="synonym">Chrysanthemum cinerariifolium</name>
    <dbReference type="NCBI Taxonomy" id="118510"/>
    <lineage>
        <taxon>Eukaryota</taxon>
        <taxon>Viridiplantae</taxon>
        <taxon>Streptophyta</taxon>
        <taxon>Embryophyta</taxon>
        <taxon>Tracheophyta</taxon>
        <taxon>Spermatophyta</taxon>
        <taxon>Magnoliopsida</taxon>
        <taxon>eudicotyledons</taxon>
        <taxon>Gunneridae</taxon>
        <taxon>Pentapetalae</taxon>
        <taxon>asterids</taxon>
        <taxon>campanulids</taxon>
        <taxon>Asterales</taxon>
        <taxon>Asteraceae</taxon>
        <taxon>Asteroideae</taxon>
        <taxon>Anthemideae</taxon>
        <taxon>Anthemidinae</taxon>
        <taxon>Tanacetum</taxon>
    </lineage>
</organism>
<proteinExistence type="predicted"/>